<dbReference type="GO" id="GO:0003729">
    <property type="term" value="F:mRNA binding"/>
    <property type="evidence" value="ECO:0007669"/>
    <property type="project" value="TreeGrafter"/>
</dbReference>
<keyword evidence="1" id="KW-0479">Metal-binding</keyword>
<dbReference type="EMBL" id="CAJVPV010025962">
    <property type="protein sequence ID" value="CAG8730362.1"/>
    <property type="molecule type" value="Genomic_DNA"/>
</dbReference>
<evidence type="ECO:0000256" key="1">
    <source>
        <dbReference type="ARBA" id="ARBA00022723"/>
    </source>
</evidence>
<dbReference type="GO" id="GO:0008270">
    <property type="term" value="F:zinc ion binding"/>
    <property type="evidence" value="ECO:0007669"/>
    <property type="project" value="UniProtKB-KW"/>
</dbReference>
<keyword evidence="7" id="KW-1185">Reference proteome</keyword>
<gene>
    <name evidence="6" type="ORF">AMORRO_LOCUS13970</name>
</gene>
<organism evidence="6 7">
    <name type="scientific">Acaulospora morrowiae</name>
    <dbReference type="NCBI Taxonomy" id="94023"/>
    <lineage>
        <taxon>Eukaryota</taxon>
        <taxon>Fungi</taxon>
        <taxon>Fungi incertae sedis</taxon>
        <taxon>Mucoromycota</taxon>
        <taxon>Glomeromycotina</taxon>
        <taxon>Glomeromycetes</taxon>
        <taxon>Diversisporales</taxon>
        <taxon>Acaulosporaceae</taxon>
        <taxon>Acaulospora</taxon>
    </lineage>
</organism>
<proteinExistence type="predicted"/>
<evidence type="ECO:0000259" key="5">
    <source>
        <dbReference type="PROSITE" id="PS50199"/>
    </source>
</evidence>
<keyword evidence="2 4" id="KW-0863">Zinc-finger</keyword>
<dbReference type="PROSITE" id="PS50199">
    <property type="entry name" value="ZF_RANBP2_2"/>
    <property type="match status" value="2"/>
</dbReference>
<evidence type="ECO:0000313" key="7">
    <source>
        <dbReference type="Proteomes" id="UP000789342"/>
    </source>
</evidence>
<keyword evidence="3" id="KW-0862">Zinc</keyword>
<evidence type="ECO:0000256" key="3">
    <source>
        <dbReference type="ARBA" id="ARBA00022833"/>
    </source>
</evidence>
<evidence type="ECO:0000313" key="6">
    <source>
        <dbReference type="EMBL" id="CAG8730362.1"/>
    </source>
</evidence>
<dbReference type="PROSITE" id="PS01358">
    <property type="entry name" value="ZF_RANBP2_1"/>
    <property type="match status" value="1"/>
</dbReference>
<comment type="caution">
    <text evidence="6">The sequence shown here is derived from an EMBL/GenBank/DDBJ whole genome shotgun (WGS) entry which is preliminary data.</text>
</comment>
<dbReference type="SMART" id="SM00547">
    <property type="entry name" value="ZnF_RBZ"/>
    <property type="match status" value="2"/>
</dbReference>
<dbReference type="Proteomes" id="UP000789342">
    <property type="component" value="Unassembled WGS sequence"/>
</dbReference>
<evidence type="ECO:0000256" key="2">
    <source>
        <dbReference type="ARBA" id="ARBA00022771"/>
    </source>
</evidence>
<dbReference type="Pfam" id="PF00641">
    <property type="entry name" value="Zn_ribbon_RanBP"/>
    <property type="match status" value="2"/>
</dbReference>
<dbReference type="PANTHER" id="PTHR23111:SF40">
    <property type="entry name" value="RNA-BINDING PROTEIN INVOLVED IN HETEROCHROMATIN ASSEMBLY-RELATED"/>
    <property type="match status" value="1"/>
</dbReference>
<dbReference type="InterPro" id="IPR001876">
    <property type="entry name" value="Znf_RanBP2"/>
</dbReference>
<dbReference type="AlphaFoldDB" id="A0A9N9ICZ8"/>
<feature type="non-terminal residue" evidence="6">
    <location>
        <position position="1"/>
    </location>
</feature>
<dbReference type="PANTHER" id="PTHR23111">
    <property type="entry name" value="ZINC FINGER PROTEIN"/>
    <property type="match status" value="1"/>
</dbReference>
<dbReference type="OrthoDB" id="448399at2759"/>
<accession>A0A9N9ICZ8</accession>
<dbReference type="InterPro" id="IPR036443">
    <property type="entry name" value="Znf_RanBP2_sf"/>
</dbReference>
<dbReference type="Gene3D" id="4.10.1060.10">
    <property type="entry name" value="Zinc finger, RanBP2-type"/>
    <property type="match status" value="2"/>
</dbReference>
<reference evidence="6" key="1">
    <citation type="submission" date="2021-06" db="EMBL/GenBank/DDBJ databases">
        <authorList>
            <person name="Kallberg Y."/>
            <person name="Tangrot J."/>
            <person name="Rosling A."/>
        </authorList>
    </citation>
    <scope>NUCLEOTIDE SEQUENCE</scope>
    <source>
        <strain evidence="6">CL551</strain>
    </source>
</reference>
<protein>
    <submittedName>
        <fullName evidence="6">2375_t:CDS:1</fullName>
    </submittedName>
</protein>
<name>A0A9N9ICZ8_9GLOM</name>
<dbReference type="SUPFAM" id="SSF90209">
    <property type="entry name" value="Ran binding protein zinc finger-like"/>
    <property type="match status" value="2"/>
</dbReference>
<feature type="domain" description="RanBP2-type" evidence="5">
    <location>
        <begin position="63"/>
        <end position="92"/>
    </location>
</feature>
<sequence length="135" mass="15647">SEYDTPPFIAFNPQACRRHTFKACSNNNYDIVRRNYFEERGSGRGFAGNRREDNFRGRSGNIRPGDWQCKSCGVNNFAYRTECFECGEKVRDREVAPGDWICPKCDFYNFQSRLACFKCHTPAPTFESTEPVEKT</sequence>
<feature type="domain" description="RanBP2-type" evidence="5">
    <location>
        <begin position="96"/>
        <end position="125"/>
    </location>
</feature>
<evidence type="ECO:0000256" key="4">
    <source>
        <dbReference type="PROSITE-ProRule" id="PRU00322"/>
    </source>
</evidence>